<dbReference type="SMART" id="SM00343">
    <property type="entry name" value="ZnF_C2HC"/>
    <property type="match status" value="1"/>
</dbReference>
<keyword evidence="1" id="KW-0479">Metal-binding</keyword>
<feature type="coiled-coil region" evidence="2">
    <location>
        <begin position="242"/>
        <end position="269"/>
    </location>
</feature>
<evidence type="ECO:0000313" key="5">
    <source>
        <dbReference type="EMBL" id="CAG2256118.1"/>
    </source>
</evidence>
<evidence type="ECO:0000256" key="2">
    <source>
        <dbReference type="SAM" id="Coils"/>
    </source>
</evidence>
<feature type="region of interest" description="Disordered" evidence="3">
    <location>
        <begin position="319"/>
        <end position="342"/>
    </location>
</feature>
<keyword evidence="6" id="KW-1185">Reference proteome</keyword>
<feature type="region of interest" description="Disordered" evidence="3">
    <location>
        <begin position="1"/>
        <end position="30"/>
    </location>
</feature>
<dbReference type="PANTHER" id="PTHR46888">
    <property type="entry name" value="ZINC KNUCKLE DOMAINCONTAINING PROTEIN-RELATED"/>
    <property type="match status" value="1"/>
</dbReference>
<dbReference type="Pfam" id="PF00098">
    <property type="entry name" value="zf-CCHC"/>
    <property type="match status" value="1"/>
</dbReference>
<keyword evidence="1" id="KW-0863">Zinc-finger</keyword>
<dbReference type="Gene3D" id="4.10.60.10">
    <property type="entry name" value="Zinc finger, CCHC-type"/>
    <property type="match status" value="1"/>
</dbReference>
<accession>A0A8S3VG15</accession>
<keyword evidence="1" id="KW-0862">Zinc</keyword>
<keyword evidence="2" id="KW-0175">Coiled coil</keyword>
<dbReference type="Proteomes" id="UP000683360">
    <property type="component" value="Unassembled WGS sequence"/>
</dbReference>
<evidence type="ECO:0000313" key="6">
    <source>
        <dbReference type="Proteomes" id="UP000683360"/>
    </source>
</evidence>
<dbReference type="InterPro" id="IPR001878">
    <property type="entry name" value="Znf_CCHC"/>
</dbReference>
<evidence type="ECO:0000259" key="4">
    <source>
        <dbReference type="PROSITE" id="PS50158"/>
    </source>
</evidence>
<proteinExistence type="predicted"/>
<protein>
    <recommendedName>
        <fullName evidence="4">CCHC-type domain-containing protein</fullName>
    </recommendedName>
</protein>
<sequence>MTTTEQNNQVSVTQQLPAGPSTDSIYTPRPVSTNYVRESSRIQQLQREEPKPRSPFFDGKGDFKAFWTQFSLLSNRFRWSNDRQIEELILNCLRDEALVYVNELPMPFHKDIKCIHKAMSQRFGDHILPETYRTNLQFIKQDHKESIQEYASRVGETSLPDQSVAYEVLIQKPATLQDAINIVTWHECCRKNVGKNFNVRQVNTDANCIAQEKTEDFKMYRTENPTQYVTHAEFKMGIDNLKKEFKMDVEDIKQDLNEIKDLFKTEKQERENFGPLNRHNVRKKDQFKANNSNRVNTCYSCHQEGHYSRDCPFSRGKRGKPENMNTFGGNPQFGFTSQDYQK</sequence>
<dbReference type="SUPFAM" id="SSF57756">
    <property type="entry name" value="Retrovirus zinc finger-like domains"/>
    <property type="match status" value="1"/>
</dbReference>
<dbReference type="InterPro" id="IPR036875">
    <property type="entry name" value="Znf_CCHC_sf"/>
</dbReference>
<dbReference type="EMBL" id="CAJPWZ010003296">
    <property type="protein sequence ID" value="CAG2256118.1"/>
    <property type="molecule type" value="Genomic_DNA"/>
</dbReference>
<evidence type="ECO:0000256" key="1">
    <source>
        <dbReference type="PROSITE-ProRule" id="PRU00047"/>
    </source>
</evidence>
<dbReference type="OrthoDB" id="10092646at2759"/>
<dbReference type="PROSITE" id="PS50158">
    <property type="entry name" value="ZF_CCHC"/>
    <property type="match status" value="1"/>
</dbReference>
<dbReference type="GO" id="GO:0003676">
    <property type="term" value="F:nucleic acid binding"/>
    <property type="evidence" value="ECO:0007669"/>
    <property type="project" value="InterPro"/>
</dbReference>
<organism evidence="5 6">
    <name type="scientific">Mytilus edulis</name>
    <name type="common">Blue mussel</name>
    <dbReference type="NCBI Taxonomy" id="6550"/>
    <lineage>
        <taxon>Eukaryota</taxon>
        <taxon>Metazoa</taxon>
        <taxon>Spiralia</taxon>
        <taxon>Lophotrochozoa</taxon>
        <taxon>Mollusca</taxon>
        <taxon>Bivalvia</taxon>
        <taxon>Autobranchia</taxon>
        <taxon>Pteriomorphia</taxon>
        <taxon>Mytilida</taxon>
        <taxon>Mytiloidea</taxon>
        <taxon>Mytilidae</taxon>
        <taxon>Mytilinae</taxon>
        <taxon>Mytilus</taxon>
    </lineage>
</organism>
<dbReference type="PANTHER" id="PTHR46888:SF1">
    <property type="entry name" value="RIBONUCLEASE H"/>
    <property type="match status" value="1"/>
</dbReference>
<evidence type="ECO:0000256" key="3">
    <source>
        <dbReference type="SAM" id="MobiDB-lite"/>
    </source>
</evidence>
<feature type="domain" description="CCHC-type" evidence="4">
    <location>
        <begin position="298"/>
        <end position="312"/>
    </location>
</feature>
<comment type="caution">
    <text evidence="5">The sequence shown here is derived from an EMBL/GenBank/DDBJ whole genome shotgun (WGS) entry which is preliminary data.</text>
</comment>
<name>A0A8S3VG15_MYTED</name>
<dbReference type="GO" id="GO:0008270">
    <property type="term" value="F:zinc ion binding"/>
    <property type="evidence" value="ECO:0007669"/>
    <property type="project" value="UniProtKB-KW"/>
</dbReference>
<feature type="compositionally biased region" description="Polar residues" evidence="3">
    <location>
        <begin position="323"/>
        <end position="342"/>
    </location>
</feature>
<gene>
    <name evidence="5" type="ORF">MEDL_67480</name>
</gene>
<dbReference type="AlphaFoldDB" id="A0A8S3VG15"/>
<reference evidence="5" key="1">
    <citation type="submission" date="2021-03" db="EMBL/GenBank/DDBJ databases">
        <authorList>
            <person name="Bekaert M."/>
        </authorList>
    </citation>
    <scope>NUCLEOTIDE SEQUENCE</scope>
</reference>